<evidence type="ECO:0000256" key="10">
    <source>
        <dbReference type="RuleBase" id="RU361115"/>
    </source>
</evidence>
<keyword evidence="5 10" id="KW-0276">Fatty acid metabolism</keyword>
<feature type="transmembrane region" description="Helical" evidence="10">
    <location>
        <begin position="209"/>
        <end position="229"/>
    </location>
</feature>
<gene>
    <name evidence="13" type="primary">LOC113510322</name>
</gene>
<keyword evidence="12" id="KW-1185">Reference proteome</keyword>
<dbReference type="Proteomes" id="UP001652740">
    <property type="component" value="Unplaced"/>
</dbReference>
<keyword evidence="7 10" id="KW-0443">Lipid metabolism</keyword>
<feature type="transmembrane region" description="Helical" evidence="10">
    <location>
        <begin position="147"/>
        <end position="164"/>
    </location>
</feature>
<sequence>MAEIIRKSWNAYNYLFHELADSRTKSWFLVAKPYEGLILLGIYLMFVFKWGPEWMKNRPPYNIERILIIYNAFQVAACSFLFYNAIIHAWGWKYKWFCEPVDYSNSEHAVTIARCVYFYYLLKIIDLFDTVFFVMRKKFNQISFLHVYHHTGMVMLIWGAVTYFPGGHGTFVGVINSFVHVIMYGYYLLTVANPSLKGSLWWKKYITQLQILQFFCFIIHMGALVFIPNCEFPCWTAAIFLPQNVFMLVLFVDFYIKEYIKKPKALAAQQTSNGVGIKNGSNHHTFSVTNGVKKSHAD</sequence>
<keyword evidence="2 10" id="KW-0444">Lipid biosynthesis</keyword>
<dbReference type="EC" id="2.3.1.199" evidence="10"/>
<keyword evidence="4 10" id="KW-0812">Transmembrane</keyword>
<reference evidence="13" key="1">
    <citation type="submission" date="2025-08" db="UniProtKB">
        <authorList>
            <consortium name="RefSeq"/>
        </authorList>
    </citation>
    <scope>IDENTIFICATION</scope>
    <source>
        <tissue evidence="13">Whole larvae</tissue>
    </source>
</reference>
<comment type="subcellular location">
    <subcellularLocation>
        <location evidence="1">Membrane</location>
        <topology evidence="1">Multi-pass membrane protein</topology>
    </subcellularLocation>
</comment>
<evidence type="ECO:0000256" key="6">
    <source>
        <dbReference type="ARBA" id="ARBA00022989"/>
    </source>
</evidence>
<dbReference type="GeneID" id="113510322"/>
<comment type="catalytic activity">
    <reaction evidence="10">
        <text>a very-long-chain acyl-CoA + malonyl-CoA + H(+) = a very-long-chain 3-oxoacyl-CoA + CO2 + CoA</text>
        <dbReference type="Rhea" id="RHEA:32727"/>
        <dbReference type="ChEBI" id="CHEBI:15378"/>
        <dbReference type="ChEBI" id="CHEBI:16526"/>
        <dbReference type="ChEBI" id="CHEBI:57287"/>
        <dbReference type="ChEBI" id="CHEBI:57384"/>
        <dbReference type="ChEBI" id="CHEBI:90725"/>
        <dbReference type="ChEBI" id="CHEBI:90736"/>
        <dbReference type="EC" id="2.3.1.199"/>
    </reaction>
</comment>
<dbReference type="RefSeq" id="XP_052752181.1">
    <property type="nucleotide sequence ID" value="XM_052896221.1"/>
</dbReference>
<keyword evidence="8 10" id="KW-0472">Membrane</keyword>
<dbReference type="PANTHER" id="PTHR11157">
    <property type="entry name" value="FATTY ACID ACYL TRANSFERASE-RELATED"/>
    <property type="match status" value="1"/>
</dbReference>
<keyword evidence="9 10" id="KW-0275">Fatty acid biosynthesis</keyword>
<feature type="region of interest" description="Disordered" evidence="11">
    <location>
        <begin position="278"/>
        <end position="298"/>
    </location>
</feature>
<organism evidence="12 13">
    <name type="scientific">Galleria mellonella</name>
    <name type="common">Greater wax moth</name>
    <dbReference type="NCBI Taxonomy" id="7137"/>
    <lineage>
        <taxon>Eukaryota</taxon>
        <taxon>Metazoa</taxon>
        <taxon>Ecdysozoa</taxon>
        <taxon>Arthropoda</taxon>
        <taxon>Hexapoda</taxon>
        <taxon>Insecta</taxon>
        <taxon>Pterygota</taxon>
        <taxon>Neoptera</taxon>
        <taxon>Endopterygota</taxon>
        <taxon>Lepidoptera</taxon>
        <taxon>Glossata</taxon>
        <taxon>Ditrysia</taxon>
        <taxon>Pyraloidea</taxon>
        <taxon>Pyralidae</taxon>
        <taxon>Galleriinae</taxon>
        <taxon>Galleria</taxon>
    </lineage>
</organism>
<feature type="transmembrane region" description="Helical" evidence="10">
    <location>
        <begin position="68"/>
        <end position="91"/>
    </location>
</feature>
<name>A0ABM3MLD6_GALME</name>
<proteinExistence type="inferred from homology"/>
<dbReference type="PANTHER" id="PTHR11157:SF21">
    <property type="entry name" value="ELONGATION OF VERY LONG CHAIN FATTY ACIDS PROTEIN"/>
    <property type="match status" value="1"/>
</dbReference>
<evidence type="ECO:0000256" key="3">
    <source>
        <dbReference type="ARBA" id="ARBA00022679"/>
    </source>
</evidence>
<evidence type="ECO:0000256" key="9">
    <source>
        <dbReference type="ARBA" id="ARBA00023160"/>
    </source>
</evidence>
<evidence type="ECO:0000313" key="13">
    <source>
        <dbReference type="RefSeq" id="XP_052752181.1"/>
    </source>
</evidence>
<feature type="transmembrane region" description="Helical" evidence="10">
    <location>
        <begin position="27"/>
        <end position="48"/>
    </location>
</feature>
<keyword evidence="3 10" id="KW-0808">Transferase</keyword>
<evidence type="ECO:0000313" key="12">
    <source>
        <dbReference type="Proteomes" id="UP001652740"/>
    </source>
</evidence>
<comment type="similarity">
    <text evidence="10">Belongs to the ELO family.</text>
</comment>
<evidence type="ECO:0000256" key="1">
    <source>
        <dbReference type="ARBA" id="ARBA00004141"/>
    </source>
</evidence>
<keyword evidence="6 10" id="KW-1133">Transmembrane helix</keyword>
<feature type="compositionally biased region" description="Polar residues" evidence="11">
    <location>
        <begin position="278"/>
        <end position="292"/>
    </location>
</feature>
<evidence type="ECO:0000256" key="11">
    <source>
        <dbReference type="SAM" id="MobiDB-lite"/>
    </source>
</evidence>
<accession>A0ABM3MLD6</accession>
<feature type="transmembrane region" description="Helical" evidence="10">
    <location>
        <begin position="235"/>
        <end position="256"/>
    </location>
</feature>
<feature type="transmembrane region" description="Helical" evidence="10">
    <location>
        <begin position="111"/>
        <end position="135"/>
    </location>
</feature>
<protein>
    <recommendedName>
        <fullName evidence="10">Elongation of very long chain fatty acids protein</fullName>
        <ecNumber evidence="10">2.3.1.199</ecNumber>
    </recommendedName>
    <alternativeName>
        <fullName evidence="10">Very-long-chain 3-oxoacyl-CoA synthase</fullName>
    </alternativeName>
</protein>
<dbReference type="Pfam" id="PF01151">
    <property type="entry name" value="ELO"/>
    <property type="match status" value="1"/>
</dbReference>
<dbReference type="InterPro" id="IPR030457">
    <property type="entry name" value="ELO_CS"/>
</dbReference>
<evidence type="ECO:0000256" key="5">
    <source>
        <dbReference type="ARBA" id="ARBA00022832"/>
    </source>
</evidence>
<evidence type="ECO:0000256" key="8">
    <source>
        <dbReference type="ARBA" id="ARBA00023136"/>
    </source>
</evidence>
<dbReference type="InterPro" id="IPR002076">
    <property type="entry name" value="ELO_fam"/>
</dbReference>
<evidence type="ECO:0000256" key="7">
    <source>
        <dbReference type="ARBA" id="ARBA00023098"/>
    </source>
</evidence>
<evidence type="ECO:0000256" key="2">
    <source>
        <dbReference type="ARBA" id="ARBA00022516"/>
    </source>
</evidence>
<dbReference type="PROSITE" id="PS01188">
    <property type="entry name" value="ELO"/>
    <property type="match status" value="1"/>
</dbReference>
<feature type="transmembrane region" description="Helical" evidence="10">
    <location>
        <begin position="170"/>
        <end position="189"/>
    </location>
</feature>
<evidence type="ECO:0000256" key="4">
    <source>
        <dbReference type="ARBA" id="ARBA00022692"/>
    </source>
</evidence>